<evidence type="ECO:0000256" key="1">
    <source>
        <dbReference type="ARBA" id="ARBA00004496"/>
    </source>
</evidence>
<feature type="domain" description="DH" evidence="12">
    <location>
        <begin position="1252"/>
        <end position="1434"/>
    </location>
</feature>
<feature type="compositionally biased region" description="Basic and acidic residues" evidence="9">
    <location>
        <begin position="354"/>
        <end position="363"/>
    </location>
</feature>
<dbReference type="GO" id="GO:0035025">
    <property type="term" value="P:positive regulation of Rho protein signal transduction"/>
    <property type="evidence" value="ECO:0007669"/>
    <property type="project" value="TreeGrafter"/>
</dbReference>
<dbReference type="Gene3D" id="2.30.29.30">
    <property type="entry name" value="Pleckstrin-homology domain (PH domain)/Phosphotyrosine-binding domain (PTB)"/>
    <property type="match status" value="1"/>
</dbReference>
<feature type="coiled-coil region" evidence="8">
    <location>
        <begin position="1414"/>
        <end position="1448"/>
    </location>
</feature>
<feature type="compositionally biased region" description="Low complexity" evidence="9">
    <location>
        <begin position="530"/>
        <end position="549"/>
    </location>
</feature>
<dbReference type="PROSITE" id="PS51082">
    <property type="entry name" value="WH2"/>
    <property type="match status" value="1"/>
</dbReference>
<dbReference type="SMART" id="SM00325">
    <property type="entry name" value="RhoGEF"/>
    <property type="match status" value="1"/>
</dbReference>
<feature type="compositionally biased region" description="Basic and acidic residues" evidence="9">
    <location>
        <begin position="1094"/>
        <end position="1106"/>
    </location>
</feature>
<evidence type="ECO:0000313" key="17">
    <source>
        <dbReference type="Proteomes" id="UP000789375"/>
    </source>
</evidence>
<evidence type="ECO:0000256" key="8">
    <source>
        <dbReference type="SAM" id="Coils"/>
    </source>
</evidence>
<evidence type="ECO:0000259" key="10">
    <source>
        <dbReference type="PROSITE" id="PS50002"/>
    </source>
</evidence>
<organism evidence="16 17">
    <name type="scientific">Funneliformis mosseae</name>
    <name type="common">Endomycorrhizal fungus</name>
    <name type="synonym">Glomus mosseae</name>
    <dbReference type="NCBI Taxonomy" id="27381"/>
    <lineage>
        <taxon>Eukaryota</taxon>
        <taxon>Fungi</taxon>
        <taxon>Fungi incertae sedis</taxon>
        <taxon>Mucoromycota</taxon>
        <taxon>Glomeromycotina</taxon>
        <taxon>Glomeromycetes</taxon>
        <taxon>Glomerales</taxon>
        <taxon>Glomeraceae</taxon>
        <taxon>Funneliformis</taxon>
    </lineage>
</organism>
<dbReference type="InterPro" id="IPR000219">
    <property type="entry name" value="DH_dom"/>
</dbReference>
<dbReference type="InterPro" id="IPR018247">
    <property type="entry name" value="EF_Hand_1_Ca_BS"/>
</dbReference>
<dbReference type="GO" id="GO:0005085">
    <property type="term" value="F:guanyl-nucleotide exchange factor activity"/>
    <property type="evidence" value="ECO:0007669"/>
    <property type="project" value="InterPro"/>
</dbReference>
<comment type="subcellular location">
    <subcellularLocation>
        <location evidence="1">Cytoplasm</location>
    </subcellularLocation>
</comment>
<name>A0A9N9GEE2_FUNMO</name>
<feature type="compositionally biased region" description="Basic and acidic residues" evidence="9">
    <location>
        <begin position="550"/>
        <end position="641"/>
    </location>
</feature>
<dbReference type="SUPFAM" id="SSF50729">
    <property type="entry name" value="PH domain-like"/>
    <property type="match status" value="1"/>
</dbReference>
<dbReference type="CDD" id="cd00052">
    <property type="entry name" value="EH"/>
    <property type="match status" value="1"/>
</dbReference>
<dbReference type="InterPro" id="IPR035892">
    <property type="entry name" value="C2_domain_sf"/>
</dbReference>
<dbReference type="CDD" id="cd22249">
    <property type="entry name" value="UDM1_RNF168_RNF169-like"/>
    <property type="match status" value="1"/>
</dbReference>
<evidence type="ECO:0000256" key="3">
    <source>
        <dbReference type="ARBA" id="ARBA00020728"/>
    </source>
</evidence>
<feature type="coiled-coil region" evidence="8">
    <location>
        <begin position="179"/>
        <end position="262"/>
    </location>
</feature>
<feature type="region of interest" description="Disordered" evidence="9">
    <location>
        <begin position="139"/>
        <end position="173"/>
    </location>
</feature>
<evidence type="ECO:0000256" key="6">
    <source>
        <dbReference type="ARBA" id="ARBA00022837"/>
    </source>
</evidence>
<evidence type="ECO:0000256" key="4">
    <source>
        <dbReference type="ARBA" id="ARBA00022443"/>
    </source>
</evidence>
<dbReference type="PROSITE" id="PS50031">
    <property type="entry name" value="EH"/>
    <property type="match status" value="1"/>
</dbReference>
<dbReference type="SUPFAM" id="SSF50044">
    <property type="entry name" value="SH3-domain"/>
    <property type="match status" value="2"/>
</dbReference>
<feature type="compositionally biased region" description="Low complexity" evidence="9">
    <location>
        <begin position="465"/>
        <end position="485"/>
    </location>
</feature>
<feature type="region of interest" description="Disordered" evidence="9">
    <location>
        <begin position="443"/>
        <end position="485"/>
    </location>
</feature>
<feature type="compositionally biased region" description="Low complexity" evidence="9">
    <location>
        <begin position="149"/>
        <end position="166"/>
    </location>
</feature>
<dbReference type="Gene3D" id="1.20.900.10">
    <property type="entry name" value="Dbl homology (DH) domain"/>
    <property type="match status" value="1"/>
</dbReference>
<feature type="domain" description="SH3" evidence="10">
    <location>
        <begin position="1009"/>
        <end position="1068"/>
    </location>
</feature>
<dbReference type="PROSITE" id="PS50010">
    <property type="entry name" value="DH_2"/>
    <property type="match status" value="1"/>
</dbReference>
<dbReference type="SUPFAM" id="SSF49562">
    <property type="entry name" value="C2 domain (Calcium/lipid-binding domain, CaLB)"/>
    <property type="match status" value="1"/>
</dbReference>
<dbReference type="Pfam" id="PF16652">
    <property type="entry name" value="PH_13"/>
    <property type="match status" value="1"/>
</dbReference>
<dbReference type="PROSITE" id="PS50222">
    <property type="entry name" value="EF_HAND_2"/>
    <property type="match status" value="1"/>
</dbReference>
<dbReference type="GO" id="GO:0005737">
    <property type="term" value="C:cytoplasm"/>
    <property type="evidence" value="ECO:0007669"/>
    <property type="project" value="UniProtKB-SubCell"/>
</dbReference>
<keyword evidence="4 7" id="KW-0728">SH3 domain</keyword>
<feature type="compositionally biased region" description="Polar residues" evidence="9">
    <location>
        <begin position="694"/>
        <end position="718"/>
    </location>
</feature>
<dbReference type="PANTHER" id="PTHR46006:SF6">
    <property type="entry name" value="INTERSECTIN-2 ISOFORM X1"/>
    <property type="match status" value="1"/>
</dbReference>
<dbReference type="Pfam" id="PF12763">
    <property type="entry name" value="EH"/>
    <property type="match status" value="1"/>
</dbReference>
<dbReference type="Gene3D" id="1.10.238.10">
    <property type="entry name" value="EF-hand"/>
    <property type="match status" value="1"/>
</dbReference>
<dbReference type="PROSITE" id="PS00741">
    <property type="entry name" value="DH_1"/>
    <property type="match status" value="1"/>
</dbReference>
<keyword evidence="6" id="KW-0106">Calcium</keyword>
<accession>A0A9N9GEE2</accession>
<dbReference type="SMART" id="SM00246">
    <property type="entry name" value="WH2"/>
    <property type="match status" value="1"/>
</dbReference>
<evidence type="ECO:0000259" key="11">
    <source>
        <dbReference type="PROSITE" id="PS50003"/>
    </source>
</evidence>
<evidence type="ECO:0000259" key="13">
    <source>
        <dbReference type="PROSITE" id="PS50031"/>
    </source>
</evidence>
<evidence type="ECO:0000259" key="12">
    <source>
        <dbReference type="PROSITE" id="PS50010"/>
    </source>
</evidence>
<keyword evidence="17" id="KW-1185">Reference proteome</keyword>
<dbReference type="GO" id="GO:0005509">
    <property type="term" value="F:calcium ion binding"/>
    <property type="evidence" value="ECO:0007669"/>
    <property type="project" value="InterPro"/>
</dbReference>
<feature type="compositionally biased region" description="Low complexity" evidence="9">
    <location>
        <begin position="719"/>
        <end position="730"/>
    </location>
</feature>
<feature type="domain" description="WH2" evidence="15">
    <location>
        <begin position="760"/>
        <end position="777"/>
    </location>
</feature>
<sequence length="1644" mass="185413">MNNSISIGDKAREIFSQAGLPQSDLMQIWNLSDPNNNGKLNQDEFAVAMHLIYRKLNGYDIPSTLPPELIPPSTRELSESVNMIKNMLKSDAYNSSIGLGTHTSGANYAKSRSFTSTPTIGVNDAVVYKHKDEDVGYVSSSRHRIPTVSRSQSSTSYSLSRSSSTSELNGEDKYKSSKISELKKQIHEKQILLEALSYEAVPTSYGSSYSRDYTDVNEWKDKIKDIQNQIIEKERSNPEWLNREFTRNSEELNSLLEQHKNLDYELNNMLVATVPDLISRVRETDNKIADAKLELFKLREGNGGESNLNIIGTGPGGTITESDRIKAKAQAMLQARMAAITGKPANLGGGSGSDPRRLEEETNKINSEKAEREYKIAEIERNISKLQDSVIIISRDREEIEDQYRKLERNKRDREVEVRKWEDGIGVEDEVRKFIQDLKRDSFGSSTTSRYDSYSSSRYDHDDTYSSSRSTSYNKPSSTLSTSSSVYTSVISATPSSMSKSKSPEERAAFIKAESERRVAEKLKALGIKSTSYSKSAPSSAPDSPTLSDRLAREKADAAERKARAEREIEEREHAKELEKAKGRKAREKEEAARARELELERKRIEAAEREKKLEEERLARIKREAEERAAEDERIRKEQEALIENSKAAREKARKMEEEAKQREDATKLESERLRQKREDSMWSVKSSDNDSHTSSVAESVNNNPFLKFSSQEQKSSNTNDNNTIENTNPFFKFTSGSTAQSDVQFNQSQTSLPPPSGARNALLSQIQQGTRLKPTKTNDRSAPISSGRTSSPAQSSSGGVSQPSDDRAGMAGIAALLASGIPNLKSRGGVETGRSATEGSASKSSPPSRQKTMGRIDRRVSADWFGNLSSDQLAGEVTPKPQTSGSEEDIFAIVTSPTSASGDNDIDRSQEFRVKSLHPYLGTGAPDELKFDAGIVFVANPSKDPGNSEWWHGYIEQTGLKGWFPKNHVEIYKEGNYFYYFNFSCILFITESFSNDDLNVFNQLIEKEICKAKVLFDYKAQSIEQLDIQSGNIISILDKSFGDWWKAEFEGSKGIIPANYVEEITSSSVLDKTITVESNESNEDYSIEEDDSSKQDKADTISKNHDINSKTNIIHNSIQEDSSTNTVTKVLPIDIPRVNIQSVNSPTTSSFAKKSMLKLNVSNLTRKPSLEINRSPSPTKLFGTSPITFIPWMQLGEANKNHNASYLTVSSPNSLRSESSMSSVQRPSSITWSSIMDSEKLEGISKEERKRQEAIYELITTEQSYLRDLQMIVDIFYGPLQVMLSSEELNTIFSNIEEILLCNTEILSDLEQRQKDDEFFVDNVGDILLKHSEGLKCYKTYCGNQLNASKFLQKKRSEDKRFEEFLKKAQQNPQCGSLDLSSFLLKPMQRITRYPLLIRQILHYTSKNYLDHEDMMQALHQAEEILEDTNEAAREQENQLKLAEISKLVDLEDLDEKLDLMSTTRLVGKRQFILEGPLRKAKSGRHLYGFLFNDLLILAQHNKKAVARGHQYALYKPPIPLNEIFVKDGHDETFQVVHIEDIINLKANNVSVKRQWVNQLETASDYCLTIERQNQKKESDLTQFDAISGTLRVLVYEGTLPVESHVVGKDKNVVNTYCQVQLNRQVFKTKVVKDDIFPRWNQ</sequence>
<feature type="domain" description="EF-hand" evidence="14">
    <location>
        <begin position="20"/>
        <end position="55"/>
    </location>
</feature>
<dbReference type="InterPro" id="IPR001452">
    <property type="entry name" value="SH3_domain"/>
</dbReference>
<dbReference type="Pfam" id="PF02205">
    <property type="entry name" value="WH2"/>
    <property type="match status" value="1"/>
</dbReference>
<dbReference type="CDD" id="cd00160">
    <property type="entry name" value="RhoGEF"/>
    <property type="match status" value="1"/>
</dbReference>
<feature type="compositionally biased region" description="Basic and acidic residues" evidence="9">
    <location>
        <begin position="648"/>
        <end position="682"/>
    </location>
</feature>
<evidence type="ECO:0000313" key="16">
    <source>
        <dbReference type="EMBL" id="CAG8600452.1"/>
    </source>
</evidence>
<feature type="domain" description="EH" evidence="13">
    <location>
        <begin position="1"/>
        <end position="76"/>
    </location>
</feature>
<dbReference type="InterPro" id="IPR035899">
    <property type="entry name" value="DBL_dom_sf"/>
</dbReference>
<dbReference type="PANTHER" id="PTHR46006">
    <property type="entry name" value="RHO GUANINE NUCLEOTIDE EXCHANGE FACTOR AT 64C, ISOFORM A"/>
    <property type="match status" value="1"/>
</dbReference>
<evidence type="ECO:0000259" key="15">
    <source>
        <dbReference type="PROSITE" id="PS51082"/>
    </source>
</evidence>
<dbReference type="SUPFAM" id="SSF48065">
    <property type="entry name" value="DBL homology domain (DH-domain)"/>
    <property type="match status" value="1"/>
</dbReference>
<feature type="region of interest" description="Disordered" evidence="9">
    <location>
        <begin position="1082"/>
        <end position="1106"/>
    </location>
</feature>
<dbReference type="InterPro" id="IPR051480">
    <property type="entry name" value="Endocytic_GEF_Adapter"/>
</dbReference>
<dbReference type="InterPro" id="IPR036028">
    <property type="entry name" value="SH3-like_dom_sf"/>
</dbReference>
<feature type="region of interest" description="Disordered" evidence="9">
    <location>
        <begin position="530"/>
        <end position="858"/>
    </location>
</feature>
<dbReference type="InterPro" id="IPR000261">
    <property type="entry name" value="EH_dom"/>
</dbReference>
<feature type="compositionally biased region" description="Polar residues" evidence="9">
    <location>
        <begin position="836"/>
        <end position="853"/>
    </location>
</feature>
<dbReference type="GO" id="GO:0003779">
    <property type="term" value="F:actin binding"/>
    <property type="evidence" value="ECO:0007669"/>
    <property type="project" value="InterPro"/>
</dbReference>
<feature type="compositionally biased region" description="Polar residues" evidence="9">
    <location>
        <begin position="736"/>
        <end position="753"/>
    </location>
</feature>
<comment type="caution">
    <text evidence="16">The sequence shown here is derived from an EMBL/GenBank/DDBJ whole genome shotgun (WGS) entry which is preliminary data.</text>
</comment>
<dbReference type="Pfam" id="PF00018">
    <property type="entry name" value="SH3_1"/>
    <property type="match status" value="1"/>
</dbReference>
<dbReference type="Gene3D" id="2.30.30.40">
    <property type="entry name" value="SH3 Domains"/>
    <property type="match status" value="2"/>
</dbReference>
<dbReference type="SMART" id="SM00027">
    <property type="entry name" value="EH"/>
    <property type="match status" value="1"/>
</dbReference>
<feature type="compositionally biased region" description="Low complexity" evidence="9">
    <location>
        <begin position="787"/>
        <end position="805"/>
    </location>
</feature>
<dbReference type="PROSITE" id="PS50003">
    <property type="entry name" value="PH_DOMAIN"/>
    <property type="match status" value="1"/>
</dbReference>
<feature type="compositionally biased region" description="Acidic residues" evidence="9">
    <location>
        <begin position="1082"/>
        <end position="1093"/>
    </location>
</feature>
<feature type="coiled-coil region" evidence="8">
    <location>
        <begin position="369"/>
        <end position="417"/>
    </location>
</feature>
<dbReference type="SMART" id="SM00233">
    <property type="entry name" value="PH"/>
    <property type="match status" value="1"/>
</dbReference>
<dbReference type="PROSITE" id="PS50002">
    <property type="entry name" value="SH3"/>
    <property type="match status" value="2"/>
</dbReference>
<dbReference type="Proteomes" id="UP000789375">
    <property type="component" value="Unassembled WGS sequence"/>
</dbReference>
<feature type="domain" description="SH3" evidence="10">
    <location>
        <begin position="911"/>
        <end position="976"/>
    </location>
</feature>
<dbReference type="InterPro" id="IPR001849">
    <property type="entry name" value="PH_domain"/>
</dbReference>
<evidence type="ECO:0000256" key="5">
    <source>
        <dbReference type="ARBA" id="ARBA00022490"/>
    </source>
</evidence>
<dbReference type="SMART" id="SM00326">
    <property type="entry name" value="SH3"/>
    <property type="match status" value="2"/>
</dbReference>
<feature type="region of interest" description="Disordered" evidence="9">
    <location>
        <begin position="342"/>
        <end position="363"/>
    </location>
</feature>
<dbReference type="EMBL" id="CAJVPP010002450">
    <property type="protein sequence ID" value="CAG8600452.1"/>
    <property type="molecule type" value="Genomic_DNA"/>
</dbReference>
<protein>
    <recommendedName>
        <fullName evidence="2">Actin cytoskeleton-regulatory complex protein PAN1</fullName>
    </recommendedName>
    <alternativeName>
        <fullName evidence="3">Actin cytoskeleton-regulatory complex protein pan1</fullName>
    </alternativeName>
</protein>
<dbReference type="InterPro" id="IPR011993">
    <property type="entry name" value="PH-like_dom_sf"/>
</dbReference>
<dbReference type="Pfam" id="PF00621">
    <property type="entry name" value="RhoGEF"/>
    <property type="match status" value="1"/>
</dbReference>
<feature type="compositionally biased region" description="Low complexity" evidence="9">
    <location>
        <begin position="445"/>
        <end position="457"/>
    </location>
</feature>
<reference evidence="16" key="1">
    <citation type="submission" date="2021-06" db="EMBL/GenBank/DDBJ databases">
        <authorList>
            <person name="Kallberg Y."/>
            <person name="Tangrot J."/>
            <person name="Rosling A."/>
        </authorList>
    </citation>
    <scope>NUCLEOTIDE SEQUENCE</scope>
    <source>
        <strain evidence="16">87-6 pot B 2015</strain>
    </source>
</reference>
<evidence type="ECO:0000259" key="14">
    <source>
        <dbReference type="PROSITE" id="PS50222"/>
    </source>
</evidence>
<feature type="domain" description="PH" evidence="11">
    <location>
        <begin position="1473"/>
        <end position="1567"/>
    </location>
</feature>
<dbReference type="GO" id="GO:0035556">
    <property type="term" value="P:intracellular signal transduction"/>
    <property type="evidence" value="ECO:0007669"/>
    <property type="project" value="InterPro"/>
</dbReference>
<dbReference type="InterPro" id="IPR001331">
    <property type="entry name" value="GDS_CDC24_CS"/>
</dbReference>
<keyword evidence="8" id="KW-0175">Coiled coil</keyword>
<evidence type="ECO:0000256" key="9">
    <source>
        <dbReference type="SAM" id="MobiDB-lite"/>
    </source>
</evidence>
<proteinExistence type="predicted"/>
<dbReference type="InterPro" id="IPR002048">
    <property type="entry name" value="EF_hand_dom"/>
</dbReference>
<dbReference type="PROSITE" id="PS00018">
    <property type="entry name" value="EF_HAND_1"/>
    <property type="match status" value="1"/>
</dbReference>
<evidence type="ECO:0000256" key="7">
    <source>
        <dbReference type="PROSITE-ProRule" id="PRU00192"/>
    </source>
</evidence>
<gene>
    <name evidence="16" type="ORF">FMOSSE_LOCUS8921</name>
</gene>
<dbReference type="Gene3D" id="2.60.40.150">
    <property type="entry name" value="C2 domain"/>
    <property type="match status" value="1"/>
</dbReference>
<evidence type="ECO:0000256" key="2">
    <source>
        <dbReference type="ARBA" id="ARBA00015110"/>
    </source>
</evidence>
<keyword evidence="5" id="KW-0963">Cytoplasm</keyword>
<feature type="non-terminal residue" evidence="16">
    <location>
        <position position="1"/>
    </location>
</feature>
<dbReference type="SUPFAM" id="SSF47473">
    <property type="entry name" value="EF-hand"/>
    <property type="match status" value="1"/>
</dbReference>
<dbReference type="InterPro" id="IPR011992">
    <property type="entry name" value="EF-hand-dom_pair"/>
</dbReference>
<dbReference type="SMART" id="SM00054">
    <property type="entry name" value="EFh"/>
    <property type="match status" value="1"/>
</dbReference>
<dbReference type="InterPro" id="IPR003124">
    <property type="entry name" value="WH2_dom"/>
</dbReference>